<accession>A0A1V0SDY2</accession>
<dbReference type="EMBL" id="KY684089">
    <property type="protein sequence ID" value="ARF09929.1"/>
    <property type="molecule type" value="Genomic_DNA"/>
</dbReference>
<keyword evidence="1" id="KW-0547">Nucleotide-binding</keyword>
<evidence type="ECO:0000256" key="2">
    <source>
        <dbReference type="ARBA" id="ARBA00023134"/>
    </source>
</evidence>
<evidence type="ECO:0000259" key="3">
    <source>
        <dbReference type="Pfam" id="PF14578"/>
    </source>
</evidence>
<organism evidence="4">
    <name type="scientific">Indivirus ILV1</name>
    <dbReference type="NCBI Taxonomy" id="1977633"/>
    <lineage>
        <taxon>Viruses</taxon>
        <taxon>Varidnaviria</taxon>
        <taxon>Bamfordvirae</taxon>
        <taxon>Nucleocytoviricota</taxon>
        <taxon>Megaviricetes</taxon>
        <taxon>Imitervirales</taxon>
        <taxon>Mimiviridae</taxon>
        <taxon>Klosneuvirinae</taxon>
        <taxon>Indivirus</taxon>
    </lineage>
</organism>
<gene>
    <name evidence="4" type="ORF">Indivirus_5_52</name>
</gene>
<sequence>MSEEIWPCILVVQSVYKKREPLIFSVKILEGTLYLNTPLATKKDELGIVKSIKNQYDQYVNEAITGDVVTLKVEGENVMFGRHVFEESVLYSKITRESLDYMKVYCRDKIDGDCLKLLMKIKKIFNL</sequence>
<dbReference type="Pfam" id="PF14578">
    <property type="entry name" value="GTP_EFTU_D4"/>
    <property type="match status" value="1"/>
</dbReference>
<name>A0A1V0SDY2_9VIRU</name>
<protein>
    <submittedName>
        <fullName evidence="4">Translation initiation factor IF-2</fullName>
    </submittedName>
</protein>
<keyword evidence="4" id="KW-0648">Protein biosynthesis</keyword>
<dbReference type="SUPFAM" id="SSF50447">
    <property type="entry name" value="Translation proteins"/>
    <property type="match status" value="1"/>
</dbReference>
<feature type="domain" description="Elongation factor Tu-type" evidence="3">
    <location>
        <begin position="12"/>
        <end position="91"/>
    </location>
</feature>
<dbReference type="Gene3D" id="2.40.30.10">
    <property type="entry name" value="Translation factors"/>
    <property type="match status" value="1"/>
</dbReference>
<dbReference type="PANTHER" id="PTHR43381">
    <property type="entry name" value="TRANSLATION INITIATION FACTOR IF-2-RELATED"/>
    <property type="match status" value="1"/>
</dbReference>
<keyword evidence="2" id="KW-0342">GTP-binding</keyword>
<keyword evidence="4" id="KW-0396">Initiation factor</keyword>
<dbReference type="PANTHER" id="PTHR43381:SF4">
    <property type="entry name" value="EUKARYOTIC TRANSLATION INITIATION FACTOR 5B"/>
    <property type="match status" value="1"/>
</dbReference>
<dbReference type="InterPro" id="IPR029459">
    <property type="entry name" value="EFTU-type"/>
</dbReference>
<evidence type="ECO:0000256" key="1">
    <source>
        <dbReference type="ARBA" id="ARBA00022741"/>
    </source>
</evidence>
<dbReference type="GO" id="GO:0005525">
    <property type="term" value="F:GTP binding"/>
    <property type="evidence" value="ECO:0007669"/>
    <property type="project" value="UniProtKB-KW"/>
</dbReference>
<dbReference type="InterPro" id="IPR015760">
    <property type="entry name" value="TIF_IF2"/>
</dbReference>
<proteinExistence type="predicted"/>
<dbReference type="InterPro" id="IPR009000">
    <property type="entry name" value="Transl_B-barrel_sf"/>
</dbReference>
<evidence type="ECO:0000313" key="4">
    <source>
        <dbReference type="EMBL" id="ARF09929.1"/>
    </source>
</evidence>
<reference evidence="4" key="1">
    <citation type="journal article" date="2017" name="Science">
        <title>Giant viruses with an expanded complement of translation system components.</title>
        <authorList>
            <person name="Schulz F."/>
            <person name="Yutin N."/>
            <person name="Ivanova N.N."/>
            <person name="Ortega D.R."/>
            <person name="Lee T.K."/>
            <person name="Vierheilig J."/>
            <person name="Daims H."/>
            <person name="Horn M."/>
            <person name="Wagner M."/>
            <person name="Jensen G.J."/>
            <person name="Kyrpides N.C."/>
            <person name="Koonin E.V."/>
            <person name="Woyke T."/>
        </authorList>
    </citation>
    <scope>NUCLEOTIDE SEQUENCE</scope>
    <source>
        <strain evidence="4">ILV1</strain>
    </source>
</reference>